<organism evidence="5 6">
    <name type="scientific">Echinicola pacifica</name>
    <dbReference type="NCBI Taxonomy" id="346377"/>
    <lineage>
        <taxon>Bacteria</taxon>
        <taxon>Pseudomonadati</taxon>
        <taxon>Bacteroidota</taxon>
        <taxon>Cytophagia</taxon>
        <taxon>Cytophagales</taxon>
        <taxon>Cyclobacteriaceae</taxon>
        <taxon>Echinicola</taxon>
    </lineage>
</organism>
<dbReference type="RefSeq" id="WP_018474092.1">
    <property type="nucleotide sequence ID" value="NZ_BMWX01000001.1"/>
</dbReference>
<evidence type="ECO:0000313" key="5">
    <source>
        <dbReference type="EMBL" id="GGZ16763.1"/>
    </source>
</evidence>
<feature type="domain" description="N-sulphoglucosamine sulphohydrolase C-terminal" evidence="4">
    <location>
        <begin position="369"/>
        <end position="521"/>
    </location>
</feature>
<dbReference type="PROSITE" id="PS00523">
    <property type="entry name" value="SULFATASE_1"/>
    <property type="match status" value="1"/>
</dbReference>
<dbReference type="PROSITE" id="PS51257">
    <property type="entry name" value="PROKAR_LIPOPROTEIN"/>
    <property type="match status" value="1"/>
</dbReference>
<evidence type="ECO:0000256" key="2">
    <source>
        <dbReference type="ARBA" id="ARBA00022801"/>
    </source>
</evidence>
<feature type="signal peptide" evidence="3">
    <location>
        <begin position="1"/>
        <end position="21"/>
    </location>
</feature>
<dbReference type="InterPro" id="IPR002591">
    <property type="entry name" value="Phosphodiest/P_Trfase"/>
</dbReference>
<dbReference type="Pfam" id="PF01663">
    <property type="entry name" value="Phosphodiest"/>
    <property type="match status" value="1"/>
</dbReference>
<dbReference type="GO" id="GO:0016787">
    <property type="term" value="F:hydrolase activity"/>
    <property type="evidence" value="ECO:0007669"/>
    <property type="project" value="UniProtKB-KW"/>
</dbReference>
<evidence type="ECO:0000313" key="6">
    <source>
        <dbReference type="Proteomes" id="UP000619457"/>
    </source>
</evidence>
<evidence type="ECO:0000259" key="4">
    <source>
        <dbReference type="Pfam" id="PF16347"/>
    </source>
</evidence>
<keyword evidence="3" id="KW-0732">Signal</keyword>
<proteinExistence type="inferred from homology"/>
<dbReference type="InterPro" id="IPR032506">
    <property type="entry name" value="SGSH_C"/>
</dbReference>
<protein>
    <recommendedName>
        <fullName evidence="4">N-sulphoglucosamine sulphohydrolase C-terminal domain-containing protein</fullName>
    </recommendedName>
</protein>
<dbReference type="PANTHER" id="PTHR43108">
    <property type="entry name" value="N-ACETYLGLUCOSAMINE-6-SULFATASE FAMILY MEMBER"/>
    <property type="match status" value="1"/>
</dbReference>
<keyword evidence="2" id="KW-0378">Hydrolase</keyword>
<evidence type="ECO:0000256" key="1">
    <source>
        <dbReference type="ARBA" id="ARBA00008779"/>
    </source>
</evidence>
<dbReference type="SUPFAM" id="SSF53649">
    <property type="entry name" value="Alkaline phosphatase-like"/>
    <property type="match status" value="1"/>
</dbReference>
<dbReference type="Gene3D" id="3.40.720.10">
    <property type="entry name" value="Alkaline Phosphatase, subunit A"/>
    <property type="match status" value="2"/>
</dbReference>
<accession>A0A918PP47</accession>
<dbReference type="PANTHER" id="PTHR43108:SF6">
    <property type="entry name" value="N-SULPHOGLUCOSAMINE SULPHOHYDROLASE"/>
    <property type="match status" value="1"/>
</dbReference>
<dbReference type="EMBL" id="BMWX01000001">
    <property type="protein sequence ID" value="GGZ16763.1"/>
    <property type="molecule type" value="Genomic_DNA"/>
</dbReference>
<reference evidence="5" key="2">
    <citation type="submission" date="2020-09" db="EMBL/GenBank/DDBJ databases">
        <authorList>
            <person name="Sun Q."/>
            <person name="Kim S."/>
        </authorList>
    </citation>
    <scope>NUCLEOTIDE SEQUENCE</scope>
    <source>
        <strain evidence="5">KCTC 12368</strain>
    </source>
</reference>
<sequence>MKLTKLKLPVLAALIAFMAMACQDKTEEKTEKGPPNILFIMADDHAYQAISAYGHGLNETPNIDRIANEGAIFTRATVTNSICAPSRAVLLTGKHSFVNGKVDNVQPFDWEQDNFPKLLQKNGYQTALIGKIHLDGLPTGFDYSMVLPGQGHYYNPDFLVNGETKRFEGYVTDITTEETLKWLDQGRDKDKPFVLMYHQKAPHRNWKPAPEYLTLYDDQEFTPPSNFYDQETGYAGRGTAARTQEMEIDGEAMWGHDFKMVIDPYGDSTGFDRELARFTPEQLAQWNAAYDPKNEAFKKAFGQGDEATFSPEKRREIANWKFNRYIKDYLRTIKSVDDGVGEVLDYLEANGLAENTIVVYTSDQGFYLGEHGWFDKRFMYEQSFRTPLLIRYPKEIEPGTSIDKLVQNLDFAPTFLDYAGVDVPKEMQGESFRQLVSGESSEWRDAVYYTYYEYPSVHMVKRHYGVATDRYKLMHFYYDIDEWEMYDLEKDPQEMNNIYEDPQYAEVRATMHERLKELREKYGDSDANDKKFLDAYLEAYNKNK</sequence>
<name>A0A918PP47_9BACT</name>
<keyword evidence="6" id="KW-1185">Reference proteome</keyword>
<dbReference type="InterPro" id="IPR024607">
    <property type="entry name" value="Sulfatase_CS"/>
</dbReference>
<dbReference type="InterPro" id="IPR017850">
    <property type="entry name" value="Alkaline_phosphatase_core_sf"/>
</dbReference>
<feature type="chain" id="PRO_5036790967" description="N-sulphoglucosamine sulphohydrolase C-terminal domain-containing protein" evidence="3">
    <location>
        <begin position="22"/>
        <end position="544"/>
    </location>
</feature>
<comment type="caution">
    <text evidence="5">The sequence shown here is derived from an EMBL/GenBank/DDBJ whole genome shotgun (WGS) entry which is preliminary data.</text>
</comment>
<gene>
    <name evidence="5" type="ORF">GCM10007049_06430</name>
</gene>
<dbReference type="Pfam" id="PF16347">
    <property type="entry name" value="SGSH_C"/>
    <property type="match status" value="1"/>
</dbReference>
<dbReference type="AlphaFoldDB" id="A0A918PP47"/>
<reference evidence="5" key="1">
    <citation type="journal article" date="2014" name="Int. J. Syst. Evol. Microbiol.">
        <title>Complete genome sequence of Corynebacterium casei LMG S-19264T (=DSM 44701T), isolated from a smear-ripened cheese.</title>
        <authorList>
            <consortium name="US DOE Joint Genome Institute (JGI-PGF)"/>
            <person name="Walter F."/>
            <person name="Albersmeier A."/>
            <person name="Kalinowski J."/>
            <person name="Ruckert C."/>
        </authorList>
    </citation>
    <scope>NUCLEOTIDE SEQUENCE</scope>
    <source>
        <strain evidence="5">KCTC 12368</strain>
    </source>
</reference>
<dbReference type="CDD" id="cd16031">
    <property type="entry name" value="G6S_like"/>
    <property type="match status" value="1"/>
</dbReference>
<evidence type="ECO:0000256" key="3">
    <source>
        <dbReference type="SAM" id="SignalP"/>
    </source>
</evidence>
<comment type="similarity">
    <text evidence="1">Belongs to the sulfatase family.</text>
</comment>
<dbReference type="Proteomes" id="UP000619457">
    <property type="component" value="Unassembled WGS sequence"/>
</dbReference>